<dbReference type="PANTHER" id="PTHR22977:SF5">
    <property type="entry name" value="COX ASSEMBLY MITOCHONDRIAL PROTEIN HOMOLOG"/>
    <property type="match status" value="1"/>
</dbReference>
<protein>
    <recommendedName>
        <fullName evidence="3">COX assembly mitochondrial protein</fullName>
    </recommendedName>
</protein>
<name>A0A8H7Q7J4_MORIS</name>
<proteinExistence type="inferred from homology"/>
<keyword evidence="3" id="KW-0472">Membrane</keyword>
<dbReference type="OrthoDB" id="6224010at2759"/>
<dbReference type="EMBL" id="JAEPQZ010000001">
    <property type="protein sequence ID" value="KAG2186196.1"/>
    <property type="molecule type" value="Genomic_DNA"/>
</dbReference>
<evidence type="ECO:0000313" key="4">
    <source>
        <dbReference type="EMBL" id="KAG2186196.1"/>
    </source>
</evidence>
<evidence type="ECO:0000256" key="1">
    <source>
        <dbReference type="ARBA" id="ARBA00007347"/>
    </source>
</evidence>
<accession>A0A8H7Q7J4</accession>
<dbReference type="PANTHER" id="PTHR22977">
    <property type="entry name" value="COX ASSEMBLY MITOCHONDRIAL PROTEIN"/>
    <property type="match status" value="1"/>
</dbReference>
<comment type="similarity">
    <text evidence="1 3">Belongs to the CMC family.</text>
</comment>
<dbReference type="PROSITE" id="PS51808">
    <property type="entry name" value="CHCH"/>
    <property type="match status" value="1"/>
</dbReference>
<dbReference type="Pfam" id="PF08583">
    <property type="entry name" value="Cmc1"/>
    <property type="match status" value="1"/>
</dbReference>
<keyword evidence="5" id="KW-1185">Reference proteome</keyword>
<comment type="function">
    <text evidence="3">Required for mitochondrial cytochrome c oxidase (COX) assembly and respiration.</text>
</comment>
<dbReference type="Proteomes" id="UP000654370">
    <property type="component" value="Unassembled WGS sequence"/>
</dbReference>
<sequence length="103" mass="11619">MGKSTEAEMANPLVNRSEGFHALTRAEEENCFKELKKNALKKCELPIKEFVDCSKEHNVTVAWTCRDKNKAMNKCLNQYTSQSELDNLKLAKLAAKIAARQSS</sequence>
<dbReference type="InterPro" id="IPR013892">
    <property type="entry name" value="Cyt_c_biogenesis_Cmc1-like"/>
</dbReference>
<comment type="caution">
    <text evidence="4">The sequence shown here is derived from an EMBL/GenBank/DDBJ whole genome shotgun (WGS) entry which is preliminary data.</text>
</comment>
<keyword evidence="3" id="KW-0999">Mitochondrion inner membrane</keyword>
<gene>
    <name evidence="4" type="ORF">INT43_002634</name>
</gene>
<dbReference type="AlphaFoldDB" id="A0A8H7Q7J4"/>
<evidence type="ECO:0000313" key="5">
    <source>
        <dbReference type="Proteomes" id="UP000654370"/>
    </source>
</evidence>
<evidence type="ECO:0000256" key="2">
    <source>
        <dbReference type="ARBA" id="ARBA00023157"/>
    </source>
</evidence>
<organism evidence="4 5">
    <name type="scientific">Mortierella isabellina</name>
    <name type="common">Filamentous fungus</name>
    <name type="synonym">Umbelopsis isabellina</name>
    <dbReference type="NCBI Taxonomy" id="91625"/>
    <lineage>
        <taxon>Eukaryota</taxon>
        <taxon>Fungi</taxon>
        <taxon>Fungi incertae sedis</taxon>
        <taxon>Mucoromycota</taxon>
        <taxon>Mucoromycotina</taxon>
        <taxon>Umbelopsidomycetes</taxon>
        <taxon>Umbelopsidales</taxon>
        <taxon>Umbelopsidaceae</taxon>
        <taxon>Umbelopsis</taxon>
    </lineage>
</organism>
<reference evidence="4" key="1">
    <citation type="submission" date="2020-12" db="EMBL/GenBank/DDBJ databases">
        <title>Metabolic potential, ecology and presence of endohyphal bacteria is reflected in genomic diversity of Mucoromycotina.</title>
        <authorList>
            <person name="Muszewska A."/>
            <person name="Okrasinska A."/>
            <person name="Steczkiewicz K."/>
            <person name="Drgas O."/>
            <person name="Orlowska M."/>
            <person name="Perlinska-Lenart U."/>
            <person name="Aleksandrzak-Piekarczyk T."/>
            <person name="Szatraj K."/>
            <person name="Zielenkiewicz U."/>
            <person name="Pilsyk S."/>
            <person name="Malc E."/>
            <person name="Mieczkowski P."/>
            <person name="Kruszewska J.S."/>
            <person name="Biernat P."/>
            <person name="Pawlowska J."/>
        </authorList>
    </citation>
    <scope>NUCLEOTIDE SEQUENCE</scope>
    <source>
        <strain evidence="4">WA0000067209</strain>
    </source>
</reference>
<dbReference type="GO" id="GO:0005743">
    <property type="term" value="C:mitochondrial inner membrane"/>
    <property type="evidence" value="ECO:0007669"/>
    <property type="project" value="UniProtKB-SubCell"/>
</dbReference>
<comment type="subcellular location">
    <subcellularLocation>
        <location evidence="3">Mitochondrion inner membrane</location>
    </subcellularLocation>
</comment>
<keyword evidence="2" id="KW-1015">Disulfide bond</keyword>
<keyword evidence="3" id="KW-0496">Mitochondrion</keyword>
<evidence type="ECO:0000256" key="3">
    <source>
        <dbReference type="RuleBase" id="RU364104"/>
    </source>
</evidence>
<keyword evidence="3" id="KW-0143">Chaperone</keyword>